<reference evidence="1" key="1">
    <citation type="submission" date="2016-10" db="EMBL/GenBank/DDBJ databases">
        <authorList>
            <person name="Varghese N."/>
            <person name="Submissions S."/>
        </authorList>
    </citation>
    <scope>NUCLEOTIDE SEQUENCE</scope>
    <source>
        <strain evidence="1">TC2-28</strain>
    </source>
</reference>
<dbReference type="EMBL" id="FNRE01000004">
    <property type="protein sequence ID" value="SEA30909.1"/>
    <property type="molecule type" value="Genomic_DNA"/>
</dbReference>
<name>A0ACD6BAK0_9BACT</name>
<dbReference type="PDB" id="8VZ6">
    <property type="method" value="EM"/>
    <property type="resolution" value="3.56 A"/>
    <property type="chains" value="A/B=24-323"/>
</dbReference>
<reference evidence="2" key="2">
    <citation type="submission" date="2024-02" db="PDB data bank">
        <title>Emergence of a CRISPR RNA-guiding mechanism from a type III toxin-antitoxin system.</title>
        <authorList>
            <person name="Zilberzwige-Tal S."/>
            <person name="Altae-Tran H."/>
            <person name="Kannan S."/>
            <person name="Wilkinson M.E."/>
            <person name="Vo S.C."/>
            <person name="Shmakov S."/>
            <person name="Yao C.J."/>
            <person name="Strebinger D."/>
            <person name="Edmonds K.K."/>
            <person name="Mears K.S."/>
            <person name="Makarova K.S."/>
            <person name="Macrae R.K."/>
            <person name="Koonin E.V."/>
            <person name="Zhang F."/>
        </authorList>
    </citation>
    <scope>STRUCTURE BY ELECTRON MICROSCOPY (3.56 ANGSTROMS) OF 24-323</scope>
</reference>
<keyword evidence="2" id="KW-0002">3D-structure</keyword>
<gene>
    <name evidence="1" type="ORF">SAMN04487851_104224</name>
</gene>
<accession>A0ACD6BAK0</accession>
<comment type="caution">
    <text evidence="1">The sequence shown here is derived from an EMBL/GenBank/DDBJ whole genome shotgun (WGS) entry which is preliminary data.</text>
</comment>
<organism evidence="1">
    <name type="scientific">Prevotella sp. tc2-28</name>
    <dbReference type="NCBI Taxonomy" id="1761888"/>
    <lineage>
        <taxon>Bacteria</taxon>
        <taxon>Pseudomonadati</taxon>
        <taxon>Bacteroidota</taxon>
        <taxon>Bacteroidia</taxon>
        <taxon>Bacteroidales</taxon>
        <taxon>Prevotellaceae</taxon>
        <taxon>Prevotella</taxon>
    </lineage>
</organism>
<protein>
    <submittedName>
        <fullName evidence="1">Abortive infection bacteriophage resistance protein</fullName>
    </submittedName>
</protein>
<accession>A0A1H4A4E3</accession>
<evidence type="ECO:0000313" key="1">
    <source>
        <dbReference type="EMBL" id="SEA30909.1"/>
    </source>
</evidence>
<sequence length="323" mass="37504">MHPPEPAKPLNDAQMCGSFYFYTMSNRIPFQKPYASAHDLVSLLQSRGLTIADTAKAERYLEFIGYYRLSAYMYPLLQMPKEQHRYKPNTTFDQVMMLYRFDKKLRLLIFNEIEKIEVAVRSAIVNIGSDMTGNPFWMTDGSNFIDAAKFRHTMDLIDAELHRSREDFIVHFKQTYSNAYPPAWILAEVLPFGVITNIFSNIKTPRIKKSIARKFGLQVAPFESWLTIVTLTRNSCCHHARVWNKQNTIRPMLPNRMTGSWITLPTDTLRIYFDLCIIKYFLNIISPNNDMKAKVDALLSAYPSIDITAMGFPRGWESEPLWQ</sequence>
<proteinExistence type="evidence at protein level"/>
<evidence type="ECO:0007829" key="2">
    <source>
        <dbReference type="PDB" id="8VZ6"/>
    </source>
</evidence>